<dbReference type="AlphaFoldDB" id="A0A3S4PBF9"/>
<dbReference type="EMBL" id="QPKB01000007">
    <property type="protein sequence ID" value="RWR88143.1"/>
    <property type="molecule type" value="Genomic_DNA"/>
</dbReference>
<evidence type="ECO:0000256" key="1">
    <source>
        <dbReference type="SAM" id="MobiDB-lite"/>
    </source>
</evidence>
<gene>
    <name evidence="2" type="ORF">CKAN_01713200</name>
</gene>
<protein>
    <submittedName>
        <fullName evidence="2">Uncharacterized protein</fullName>
    </submittedName>
</protein>
<accession>A0A3S4PBF9</accession>
<organism evidence="2 3">
    <name type="scientific">Cinnamomum micranthum f. kanehirae</name>
    <dbReference type="NCBI Taxonomy" id="337451"/>
    <lineage>
        <taxon>Eukaryota</taxon>
        <taxon>Viridiplantae</taxon>
        <taxon>Streptophyta</taxon>
        <taxon>Embryophyta</taxon>
        <taxon>Tracheophyta</taxon>
        <taxon>Spermatophyta</taxon>
        <taxon>Magnoliopsida</taxon>
        <taxon>Magnoliidae</taxon>
        <taxon>Laurales</taxon>
        <taxon>Lauraceae</taxon>
        <taxon>Cinnamomum</taxon>
    </lineage>
</organism>
<comment type="caution">
    <text evidence="2">The sequence shown here is derived from an EMBL/GenBank/DDBJ whole genome shotgun (WGS) entry which is preliminary data.</text>
</comment>
<evidence type="ECO:0000313" key="2">
    <source>
        <dbReference type="EMBL" id="RWR88143.1"/>
    </source>
</evidence>
<evidence type="ECO:0000313" key="3">
    <source>
        <dbReference type="Proteomes" id="UP000283530"/>
    </source>
</evidence>
<feature type="region of interest" description="Disordered" evidence="1">
    <location>
        <begin position="103"/>
        <end position="143"/>
    </location>
</feature>
<name>A0A3S4PBF9_9MAGN</name>
<reference evidence="2 3" key="1">
    <citation type="journal article" date="2019" name="Nat. Plants">
        <title>Stout camphor tree genome fills gaps in understanding of flowering plant genome evolution.</title>
        <authorList>
            <person name="Chaw S.M."/>
            <person name="Liu Y.C."/>
            <person name="Wu Y.W."/>
            <person name="Wang H.Y."/>
            <person name="Lin C.I."/>
            <person name="Wu C.S."/>
            <person name="Ke H.M."/>
            <person name="Chang L.Y."/>
            <person name="Hsu C.Y."/>
            <person name="Yang H.T."/>
            <person name="Sudianto E."/>
            <person name="Hsu M.H."/>
            <person name="Wu K.P."/>
            <person name="Wang L.N."/>
            <person name="Leebens-Mack J.H."/>
            <person name="Tsai I.J."/>
        </authorList>
    </citation>
    <scope>NUCLEOTIDE SEQUENCE [LARGE SCALE GENOMIC DNA]</scope>
    <source>
        <strain evidence="3">cv. Chaw 1501</strain>
        <tissue evidence="2">Young leaves</tissue>
    </source>
</reference>
<proteinExistence type="predicted"/>
<sequence>MHQSNEDGYTMTEIYGDRRPISEATPISSLSALHLSHARESSPLLPPRADRTTITSDAEPHHLSLFSLHVQNSFHSQDTYMAPSSRLRPRSALASARLSTDIAPPPTDVISSPCIPTPSSHADCNSVGSTSRRGRGPTKGFRSERARAKTGGKLLVQFKNNVPIGINASDFMSEIGLQVRNVAPVRGVRRWKEIPADVRQVIKARTKYEVVDYDTSDDVRA</sequence>
<dbReference type="Proteomes" id="UP000283530">
    <property type="component" value="Unassembled WGS sequence"/>
</dbReference>
<feature type="compositionally biased region" description="Polar residues" evidence="1">
    <location>
        <begin position="117"/>
        <end position="131"/>
    </location>
</feature>
<keyword evidence="3" id="KW-1185">Reference proteome</keyword>